<reference evidence="7 8" key="2">
    <citation type="journal article" date="2011" name="Stand. Genomic Sci.">
        <title>Complete genome sequence of Truepera radiovictrix type strain (RQ-24).</title>
        <authorList>
            <person name="Ivanova N."/>
            <person name="Rohde C."/>
            <person name="Munk C."/>
            <person name="Nolan M."/>
            <person name="Lucas S."/>
            <person name="Del Rio T.G."/>
            <person name="Tice H."/>
            <person name="Deshpande S."/>
            <person name="Cheng J.F."/>
            <person name="Tapia R."/>
            <person name="Han C."/>
            <person name="Goodwin L."/>
            <person name="Pitluck S."/>
            <person name="Liolios K."/>
            <person name="Mavromatis K."/>
            <person name="Mikhailova N."/>
            <person name="Pati A."/>
            <person name="Chen A."/>
            <person name="Palaniappan K."/>
            <person name="Land M."/>
            <person name="Hauser L."/>
            <person name="Chang Y.J."/>
            <person name="Jeffries C.D."/>
            <person name="Brambilla E."/>
            <person name="Rohde M."/>
            <person name="Goker M."/>
            <person name="Tindall B.J."/>
            <person name="Woyke T."/>
            <person name="Bristow J."/>
            <person name="Eisen J.A."/>
            <person name="Markowitz V."/>
            <person name="Hugenholtz P."/>
            <person name="Kyrpides N.C."/>
            <person name="Klenk H.P."/>
            <person name="Lapidus A."/>
        </authorList>
    </citation>
    <scope>NUCLEOTIDE SEQUENCE [LARGE SCALE GENOMIC DNA]</scope>
    <source>
        <strain evidence="8">DSM 17093 / CIP 108686 / LMG 22925 / RQ-24</strain>
    </source>
</reference>
<evidence type="ECO:0000256" key="3">
    <source>
        <dbReference type="ARBA" id="ARBA00022741"/>
    </source>
</evidence>
<dbReference type="GO" id="GO:0016887">
    <property type="term" value="F:ATP hydrolysis activity"/>
    <property type="evidence" value="ECO:0007669"/>
    <property type="project" value="InterPro"/>
</dbReference>
<keyword evidence="3" id="KW-0547">Nucleotide-binding</keyword>
<dbReference type="PANTHER" id="PTHR43820">
    <property type="entry name" value="HIGH-AFFINITY BRANCHED-CHAIN AMINO ACID TRANSPORT ATP-BINDING PROTEIN LIVF"/>
    <property type="match status" value="1"/>
</dbReference>
<feature type="domain" description="ABC transporter" evidence="6">
    <location>
        <begin position="6"/>
        <end position="241"/>
    </location>
</feature>
<dbReference type="PANTHER" id="PTHR43820:SF4">
    <property type="entry name" value="HIGH-AFFINITY BRANCHED-CHAIN AMINO ACID TRANSPORT ATP-BINDING PROTEIN LIVF"/>
    <property type="match status" value="1"/>
</dbReference>
<dbReference type="Pfam" id="PF00005">
    <property type="entry name" value="ABC_tran"/>
    <property type="match status" value="1"/>
</dbReference>
<dbReference type="KEGG" id="tra:Trad_0569"/>
<dbReference type="GO" id="GO:0015658">
    <property type="term" value="F:branched-chain amino acid transmembrane transporter activity"/>
    <property type="evidence" value="ECO:0007669"/>
    <property type="project" value="TreeGrafter"/>
</dbReference>
<dbReference type="InterPro" id="IPR017871">
    <property type="entry name" value="ABC_transporter-like_CS"/>
</dbReference>
<keyword evidence="4" id="KW-0067">ATP-binding</keyword>
<protein>
    <submittedName>
        <fullName evidence="7">ABC transporter related protein</fullName>
    </submittedName>
</protein>
<evidence type="ECO:0000256" key="2">
    <source>
        <dbReference type="ARBA" id="ARBA00022448"/>
    </source>
</evidence>
<dbReference type="Proteomes" id="UP000000379">
    <property type="component" value="Chromosome"/>
</dbReference>
<dbReference type="SMART" id="SM00382">
    <property type="entry name" value="AAA"/>
    <property type="match status" value="1"/>
</dbReference>
<evidence type="ECO:0000256" key="5">
    <source>
        <dbReference type="ARBA" id="ARBA00022970"/>
    </source>
</evidence>
<sequence length="258" mass="27742">MSEALLKLVGVESGYLRRLSVLHGVSLEVAPGQCVALLGSNGAGKSTLLKTIMGLLEGEPRKGEVTVRGERVAGWATERIARAGIAYVVEGRGMFPELSVLENLQLGAFHRRDAAAVRGDLERIYALFPRLAERAKQPCGTLSGGEQQMVAIARALMSRPTLLMLDEPSLGLAPRLVEEIFGTIRSINREGTGVLLVEQNAAQALAIADYGYVLEAGRLVLEGGAQDLLANENVRELYLGVGGAHASDAFVKRKRRWN</sequence>
<organism evidence="7 8">
    <name type="scientific">Truepera radiovictrix (strain DSM 17093 / CIP 108686 / LMG 22925 / RQ-24)</name>
    <dbReference type="NCBI Taxonomy" id="649638"/>
    <lineage>
        <taxon>Bacteria</taxon>
        <taxon>Thermotogati</taxon>
        <taxon>Deinococcota</taxon>
        <taxon>Deinococci</taxon>
        <taxon>Trueperales</taxon>
        <taxon>Trueperaceae</taxon>
        <taxon>Truepera</taxon>
    </lineage>
</organism>
<dbReference type="CDD" id="cd03224">
    <property type="entry name" value="ABC_TM1139_LivF_branched"/>
    <property type="match status" value="1"/>
</dbReference>
<evidence type="ECO:0000256" key="1">
    <source>
        <dbReference type="ARBA" id="ARBA00005417"/>
    </source>
</evidence>
<dbReference type="InterPro" id="IPR003439">
    <property type="entry name" value="ABC_transporter-like_ATP-bd"/>
</dbReference>
<evidence type="ECO:0000259" key="6">
    <source>
        <dbReference type="PROSITE" id="PS50893"/>
    </source>
</evidence>
<comment type="similarity">
    <text evidence="1">Belongs to the ABC transporter superfamily.</text>
</comment>
<dbReference type="eggNOG" id="COG0410">
    <property type="taxonomic scope" value="Bacteria"/>
</dbReference>
<dbReference type="RefSeq" id="WP_013177085.1">
    <property type="nucleotide sequence ID" value="NC_014221.1"/>
</dbReference>
<dbReference type="PROSITE" id="PS00211">
    <property type="entry name" value="ABC_TRANSPORTER_1"/>
    <property type="match status" value="1"/>
</dbReference>
<keyword evidence="8" id="KW-1185">Reference proteome</keyword>
<evidence type="ECO:0000313" key="7">
    <source>
        <dbReference type="EMBL" id="ADI13705.1"/>
    </source>
</evidence>
<dbReference type="GO" id="GO:0015807">
    <property type="term" value="P:L-amino acid transport"/>
    <property type="evidence" value="ECO:0007669"/>
    <property type="project" value="TreeGrafter"/>
</dbReference>
<dbReference type="STRING" id="649638.Trad_0569"/>
<evidence type="ECO:0000256" key="4">
    <source>
        <dbReference type="ARBA" id="ARBA00022840"/>
    </source>
</evidence>
<dbReference type="InterPro" id="IPR003593">
    <property type="entry name" value="AAA+_ATPase"/>
</dbReference>
<proteinExistence type="inferred from homology"/>
<dbReference type="OrthoDB" id="9806149at2"/>
<dbReference type="GO" id="GO:0005524">
    <property type="term" value="F:ATP binding"/>
    <property type="evidence" value="ECO:0007669"/>
    <property type="project" value="UniProtKB-KW"/>
</dbReference>
<dbReference type="SUPFAM" id="SSF52540">
    <property type="entry name" value="P-loop containing nucleoside triphosphate hydrolases"/>
    <property type="match status" value="1"/>
</dbReference>
<dbReference type="AlphaFoldDB" id="D7CST8"/>
<dbReference type="EMBL" id="CP002049">
    <property type="protein sequence ID" value="ADI13705.1"/>
    <property type="molecule type" value="Genomic_DNA"/>
</dbReference>
<keyword evidence="2" id="KW-0813">Transport</keyword>
<dbReference type="InterPro" id="IPR027417">
    <property type="entry name" value="P-loop_NTPase"/>
</dbReference>
<name>D7CST8_TRURR</name>
<evidence type="ECO:0000313" key="8">
    <source>
        <dbReference type="Proteomes" id="UP000000379"/>
    </source>
</evidence>
<accession>D7CST8</accession>
<dbReference type="HOGENOM" id="CLU_000604_1_2_0"/>
<keyword evidence="5" id="KW-0029">Amino-acid transport</keyword>
<dbReference type="PROSITE" id="PS50893">
    <property type="entry name" value="ABC_TRANSPORTER_2"/>
    <property type="match status" value="1"/>
</dbReference>
<dbReference type="Gene3D" id="3.40.50.300">
    <property type="entry name" value="P-loop containing nucleotide triphosphate hydrolases"/>
    <property type="match status" value="1"/>
</dbReference>
<gene>
    <name evidence="7" type="ordered locus">Trad_0569</name>
</gene>
<dbReference type="InterPro" id="IPR052156">
    <property type="entry name" value="BCAA_Transport_ATP-bd_LivF"/>
</dbReference>
<reference evidence="8" key="1">
    <citation type="submission" date="2010-05" db="EMBL/GenBank/DDBJ databases">
        <title>The complete genome of Truepera radiovictris DSM 17093.</title>
        <authorList>
            <consortium name="US DOE Joint Genome Institute (JGI-PGF)"/>
            <person name="Lucas S."/>
            <person name="Copeland A."/>
            <person name="Lapidus A."/>
            <person name="Glavina del Rio T."/>
            <person name="Dalin E."/>
            <person name="Tice H."/>
            <person name="Bruce D."/>
            <person name="Goodwin L."/>
            <person name="Pitluck S."/>
            <person name="Kyrpides N."/>
            <person name="Mavromatis K."/>
            <person name="Ovchinnikova G."/>
            <person name="Munk A.C."/>
            <person name="Detter J.C."/>
            <person name="Han C."/>
            <person name="Tapia R."/>
            <person name="Land M."/>
            <person name="Hauser L."/>
            <person name="Markowitz V."/>
            <person name="Cheng J.-F."/>
            <person name="Hugenholtz P."/>
            <person name="Woyke T."/>
            <person name="Wu D."/>
            <person name="Tindall B."/>
            <person name="Pomrenke H.G."/>
            <person name="Brambilla E."/>
            <person name="Klenk H.-P."/>
            <person name="Eisen J.A."/>
        </authorList>
    </citation>
    <scope>NUCLEOTIDE SEQUENCE [LARGE SCALE GENOMIC DNA]</scope>
    <source>
        <strain evidence="8">DSM 17093 / CIP 108686 / LMG 22925 / RQ-24</strain>
    </source>
</reference>